<evidence type="ECO:0000256" key="3">
    <source>
        <dbReference type="ARBA" id="ARBA00019418"/>
    </source>
</evidence>
<dbReference type="PANTHER" id="PTHR39585:SF1">
    <property type="entry name" value="FAD ASSEMBLY FACTOR SDHE"/>
    <property type="match status" value="1"/>
</dbReference>
<dbReference type="PATRIC" id="fig|1095749.3.peg.1300"/>
<dbReference type="InterPro" id="IPR005631">
    <property type="entry name" value="SDH"/>
</dbReference>
<dbReference type="InterPro" id="IPR036714">
    <property type="entry name" value="SDH_sf"/>
</dbReference>
<accession>I3DBN3</accession>
<name>I3DBN3_9PAST</name>
<dbReference type="Proteomes" id="UP000006457">
    <property type="component" value="Unassembled WGS sequence"/>
</dbReference>
<gene>
    <name evidence="6" type="ORF">HMPREF1052_0363</name>
</gene>
<reference evidence="6 7" key="1">
    <citation type="submission" date="2012-03" db="EMBL/GenBank/DDBJ databases">
        <authorList>
            <person name="Harkins D.M."/>
            <person name="Madupu R."/>
            <person name="Durkin A.S."/>
            <person name="Torralba M."/>
            <person name="Methe B."/>
            <person name="Sutton G.G."/>
            <person name="Nelson K.E."/>
        </authorList>
    </citation>
    <scope>NUCLEOTIDE SEQUENCE [LARGE SCALE GENOMIC DNA]</scope>
    <source>
        <strain evidence="6 7">CCUG 2042</strain>
    </source>
</reference>
<comment type="similarity">
    <text evidence="2">Belongs to the SdhE FAD assembly factor family.</text>
</comment>
<dbReference type="Gene3D" id="1.10.150.250">
    <property type="entry name" value="Flavinator of succinate dehydrogenase"/>
    <property type="match status" value="1"/>
</dbReference>
<sequence>MLRFLFDEKNMAEYDKLRLEWDCRRGMLELDKIIMPFYLEQFEQLTAQQKATFVRLLGCTDLQLFSWLFKRAQATDSELQNMINLILEKQGVVIEN</sequence>
<proteinExistence type="inferred from homology"/>
<evidence type="ECO:0000256" key="1">
    <source>
        <dbReference type="ARBA" id="ARBA00004496"/>
    </source>
</evidence>
<evidence type="ECO:0000313" key="6">
    <source>
        <dbReference type="EMBL" id="EIJ69126.1"/>
    </source>
</evidence>
<dbReference type="AlphaFoldDB" id="I3DBN3"/>
<evidence type="ECO:0000256" key="5">
    <source>
        <dbReference type="ARBA" id="ARBA00023186"/>
    </source>
</evidence>
<keyword evidence="5" id="KW-0143">Chaperone</keyword>
<organism evidence="6 7">
    <name type="scientific">Pasteurella bettyae CCUG 2042</name>
    <dbReference type="NCBI Taxonomy" id="1095749"/>
    <lineage>
        <taxon>Bacteria</taxon>
        <taxon>Pseudomonadati</taxon>
        <taxon>Pseudomonadota</taxon>
        <taxon>Gammaproteobacteria</taxon>
        <taxon>Pasteurellales</taxon>
        <taxon>Pasteurellaceae</taxon>
        <taxon>Pasteurella</taxon>
    </lineage>
</organism>
<evidence type="ECO:0000256" key="4">
    <source>
        <dbReference type="ARBA" id="ARBA00022490"/>
    </source>
</evidence>
<keyword evidence="7" id="KW-1185">Reference proteome</keyword>
<dbReference type="eggNOG" id="COG2938">
    <property type="taxonomic scope" value="Bacteria"/>
</dbReference>
<dbReference type="GO" id="GO:0005737">
    <property type="term" value="C:cytoplasm"/>
    <property type="evidence" value="ECO:0007669"/>
    <property type="project" value="UniProtKB-SubCell"/>
</dbReference>
<evidence type="ECO:0000256" key="2">
    <source>
        <dbReference type="ARBA" id="ARBA00008571"/>
    </source>
</evidence>
<dbReference type="SUPFAM" id="SSF109910">
    <property type="entry name" value="YgfY-like"/>
    <property type="match status" value="1"/>
</dbReference>
<evidence type="ECO:0000313" key="7">
    <source>
        <dbReference type="Proteomes" id="UP000006457"/>
    </source>
</evidence>
<comment type="subcellular location">
    <subcellularLocation>
        <location evidence="1">Cytoplasm</location>
    </subcellularLocation>
</comment>
<keyword evidence="4" id="KW-0963">Cytoplasm</keyword>
<dbReference type="GO" id="GO:0006105">
    <property type="term" value="P:succinate metabolic process"/>
    <property type="evidence" value="ECO:0007669"/>
    <property type="project" value="TreeGrafter"/>
</dbReference>
<dbReference type="EMBL" id="AJSX01000033">
    <property type="protein sequence ID" value="EIJ69126.1"/>
    <property type="molecule type" value="Genomic_DNA"/>
</dbReference>
<dbReference type="Pfam" id="PF03937">
    <property type="entry name" value="Sdh5"/>
    <property type="match status" value="1"/>
</dbReference>
<protein>
    <recommendedName>
        <fullName evidence="3">FAD assembly factor SdhE</fullName>
    </recommendedName>
</protein>
<dbReference type="InterPro" id="IPR050531">
    <property type="entry name" value="SdhE_FAD_assembly_factor"/>
</dbReference>
<comment type="caution">
    <text evidence="6">The sequence shown here is derived from an EMBL/GenBank/DDBJ whole genome shotgun (WGS) entry which is preliminary data.</text>
</comment>
<dbReference type="PANTHER" id="PTHR39585">
    <property type="entry name" value="FAD ASSEMBLY FACTOR SDHE"/>
    <property type="match status" value="1"/>
</dbReference>